<feature type="compositionally biased region" description="Polar residues" evidence="2">
    <location>
        <begin position="372"/>
        <end position="382"/>
    </location>
</feature>
<feature type="region of interest" description="Disordered" evidence="2">
    <location>
        <begin position="366"/>
        <end position="617"/>
    </location>
</feature>
<dbReference type="InterPro" id="IPR005301">
    <property type="entry name" value="MOB_kinase_act_fam"/>
</dbReference>
<dbReference type="Pfam" id="PF03637">
    <property type="entry name" value="Mob1_phocein"/>
    <property type="match status" value="1"/>
</dbReference>
<keyword evidence="1" id="KW-0862">Zinc</keyword>
<sequence length="691" mass="75439">MAAVIQRPLRGSRVSSFYPVKSLPALSSLDSAFQLQEYISLLIRLDMHDVDTIVSLPGKANAKEKEGEKSPEPQESDSPKTEEKEVERKSEIQVDRACWIYEQLRRLAQDLSYPLITTLQQECTRTSCPEMKAGEWLYLCVAHGNDGAMEQCCAIDYILHTLDSATALLNSPRAFPSRLSIQQSSYRHFSSLARRLGRIFAHAYFHHREAFEQAEAESSLYARFLKLTIEFDLVPNEFLVIPQRAVQHNGEARDDGVEPPRLLAAAISPPQDTGPDSHMATGASQISEVSSNQQRNSPGAVNLGNVVGTDSPRKMGRSRTDTMVLSEGFSAAEELAAYHSMNDTSDSESNSTQTNSILLNSETASVPDLASQDATTQPTSTPHAVLEESPEIIDVPAPEASDDSGTLSELTDRASDLPSFEDVPLIALAEPTKTVDIEEPLIEPEPAPAPEPSEHVTEAVPPYTSLPELPEISVPEIPAIQESVAAQNPEISEVIEGTTTETLSADNTETDEVEQENETNIPTTSAGPPPEQEQEPEPQPEPEPEVKEEPPVSIEEPTLEELPQPEVTEQPVIIDISDKSEVPVEVVDASNDTPPDEITPFTPAESEVSPVDSQEVSIKEEPAVVVVAEEHYDPPHPEEVILPESEGDIADEKVESSGPEVITSEEQPLEAEEDKEKDEPTMLSPEVVPTS</sequence>
<organism evidence="4">
    <name type="scientific">Serpula lacrymans var. lacrymans (strain S7.3)</name>
    <name type="common">Dry rot fungus</name>
    <dbReference type="NCBI Taxonomy" id="936435"/>
    <lineage>
        <taxon>Eukaryota</taxon>
        <taxon>Fungi</taxon>
        <taxon>Dikarya</taxon>
        <taxon>Basidiomycota</taxon>
        <taxon>Agaricomycotina</taxon>
        <taxon>Agaricomycetes</taxon>
        <taxon>Agaricomycetidae</taxon>
        <taxon>Boletales</taxon>
        <taxon>Coniophorineae</taxon>
        <taxon>Serpulaceae</taxon>
        <taxon>Serpula</taxon>
    </lineage>
</organism>
<feature type="region of interest" description="Disordered" evidence="2">
    <location>
        <begin position="630"/>
        <end position="691"/>
    </location>
</feature>
<dbReference type="SMART" id="SM01388">
    <property type="entry name" value="Mob1_phocein"/>
    <property type="match status" value="1"/>
</dbReference>
<accession>F8PKI8</accession>
<keyword evidence="4" id="KW-1185">Reference proteome</keyword>
<dbReference type="InParanoid" id="F8PKI8"/>
<feature type="compositionally biased region" description="Acidic residues" evidence="2">
    <location>
        <begin position="508"/>
        <end position="517"/>
    </location>
</feature>
<dbReference type="EMBL" id="GL945475">
    <property type="protein sequence ID" value="EGO03322.1"/>
    <property type="molecule type" value="Genomic_DNA"/>
</dbReference>
<feature type="compositionally biased region" description="Polar residues" evidence="2">
    <location>
        <begin position="497"/>
        <end position="507"/>
    </location>
</feature>
<dbReference type="AlphaFoldDB" id="F8PKI8"/>
<dbReference type="HOGENOM" id="CLU_022264_0_0_1"/>
<feature type="binding site" evidence="1">
    <location>
        <position position="202"/>
    </location>
    <ligand>
        <name>Zn(2+)</name>
        <dbReference type="ChEBI" id="CHEBI:29105"/>
    </ligand>
</feature>
<feature type="binding site" evidence="1">
    <location>
        <position position="128"/>
    </location>
    <ligand>
        <name>Zn(2+)</name>
        <dbReference type="ChEBI" id="CHEBI:29105"/>
    </ligand>
</feature>
<feature type="compositionally biased region" description="Acidic residues" evidence="2">
    <location>
        <begin position="667"/>
        <end position="676"/>
    </location>
</feature>
<name>F8PKI8_SERL3</name>
<dbReference type="OrthoDB" id="10262609at2759"/>
<feature type="binding site" evidence="1">
    <location>
        <position position="123"/>
    </location>
    <ligand>
        <name>Zn(2+)</name>
        <dbReference type="ChEBI" id="CHEBI:29105"/>
    </ligand>
</feature>
<feature type="region of interest" description="Disordered" evidence="2">
    <location>
        <begin position="58"/>
        <end position="88"/>
    </location>
</feature>
<dbReference type="eggNOG" id="KOG1852">
    <property type="taxonomic scope" value="Eukaryota"/>
</dbReference>
<feature type="compositionally biased region" description="Polar residues" evidence="2">
    <location>
        <begin position="282"/>
        <end position="299"/>
    </location>
</feature>
<feature type="compositionally biased region" description="Basic and acidic residues" evidence="2">
    <location>
        <begin position="61"/>
        <end position="88"/>
    </location>
</feature>
<evidence type="ECO:0008006" key="5">
    <source>
        <dbReference type="Google" id="ProtNLM"/>
    </source>
</evidence>
<protein>
    <recommendedName>
        <fullName evidence="5">Mob1/phocein</fullName>
    </recommendedName>
</protein>
<feature type="compositionally biased region" description="Acidic residues" evidence="2">
    <location>
        <begin position="532"/>
        <end position="543"/>
    </location>
</feature>
<evidence type="ECO:0000256" key="1">
    <source>
        <dbReference type="PIRSR" id="PIRSR605301-1"/>
    </source>
</evidence>
<gene>
    <name evidence="3" type="ORF">SERLA73DRAFT_165055</name>
</gene>
<feature type="compositionally biased region" description="Basic and acidic residues" evidence="2">
    <location>
        <begin position="630"/>
        <end position="639"/>
    </location>
</feature>
<keyword evidence="1" id="KW-0479">Metal-binding</keyword>
<dbReference type="STRING" id="936435.F8PKI8"/>
<feature type="region of interest" description="Disordered" evidence="2">
    <location>
        <begin position="266"/>
        <end position="319"/>
    </location>
</feature>
<dbReference type="Proteomes" id="UP000008063">
    <property type="component" value="Unassembled WGS sequence"/>
</dbReference>
<evidence type="ECO:0000313" key="3">
    <source>
        <dbReference type="EMBL" id="EGO03322.1"/>
    </source>
</evidence>
<feature type="compositionally biased region" description="Low complexity" evidence="2">
    <location>
        <begin position="551"/>
        <end position="572"/>
    </location>
</feature>
<evidence type="ECO:0000313" key="4">
    <source>
        <dbReference type="Proteomes" id="UP000008063"/>
    </source>
</evidence>
<dbReference type="SUPFAM" id="SSF101152">
    <property type="entry name" value="Mob1/phocein"/>
    <property type="match status" value="1"/>
</dbReference>
<dbReference type="PANTHER" id="PTHR22599">
    <property type="entry name" value="MPS ONE BINDER KINASE ACTIVATOR-LIKE MOB"/>
    <property type="match status" value="1"/>
</dbReference>
<dbReference type="InterPro" id="IPR036703">
    <property type="entry name" value="MOB_kinase_act_sf"/>
</dbReference>
<reference evidence="4" key="1">
    <citation type="journal article" date="2011" name="Science">
        <title>The plant cell wall-decomposing machinery underlies the functional diversity of forest fungi.</title>
        <authorList>
            <person name="Eastwood D.C."/>
            <person name="Floudas D."/>
            <person name="Binder M."/>
            <person name="Majcherczyk A."/>
            <person name="Schneider P."/>
            <person name="Aerts A."/>
            <person name="Asiegbu F.O."/>
            <person name="Baker S.E."/>
            <person name="Barry K."/>
            <person name="Bendiksby M."/>
            <person name="Blumentritt M."/>
            <person name="Coutinho P.M."/>
            <person name="Cullen D."/>
            <person name="de Vries R.P."/>
            <person name="Gathman A."/>
            <person name="Goodell B."/>
            <person name="Henrissat B."/>
            <person name="Ihrmark K."/>
            <person name="Kauserud H."/>
            <person name="Kohler A."/>
            <person name="LaButti K."/>
            <person name="Lapidus A."/>
            <person name="Lavin J.L."/>
            <person name="Lee Y.-H."/>
            <person name="Lindquist E."/>
            <person name="Lilly W."/>
            <person name="Lucas S."/>
            <person name="Morin E."/>
            <person name="Murat C."/>
            <person name="Oguiza J.A."/>
            <person name="Park J."/>
            <person name="Pisabarro A.G."/>
            <person name="Riley R."/>
            <person name="Rosling A."/>
            <person name="Salamov A."/>
            <person name="Schmidt O."/>
            <person name="Schmutz J."/>
            <person name="Skrede I."/>
            <person name="Stenlid J."/>
            <person name="Wiebenga A."/>
            <person name="Xie X."/>
            <person name="Kuees U."/>
            <person name="Hibbett D.S."/>
            <person name="Hoffmeister D."/>
            <person name="Hoegberg N."/>
            <person name="Martin F."/>
            <person name="Grigoriev I.V."/>
            <person name="Watkinson S.C."/>
        </authorList>
    </citation>
    <scope>NUCLEOTIDE SEQUENCE [LARGE SCALE GENOMIC DNA]</scope>
    <source>
        <strain evidence="4">strain S7.3</strain>
    </source>
</reference>
<dbReference type="Gene3D" id="1.20.140.30">
    <property type="entry name" value="MOB kinase activator"/>
    <property type="match status" value="1"/>
</dbReference>
<feature type="binding site" evidence="1">
    <location>
        <position position="207"/>
    </location>
    <ligand>
        <name>Zn(2+)</name>
        <dbReference type="ChEBI" id="CHEBI:29105"/>
    </ligand>
</feature>
<proteinExistence type="predicted"/>
<evidence type="ECO:0000256" key="2">
    <source>
        <dbReference type="SAM" id="MobiDB-lite"/>
    </source>
</evidence>